<dbReference type="PANTHER" id="PTHR43792:SF1">
    <property type="entry name" value="N-ACETYLTRANSFERASE DOMAIN-CONTAINING PROTEIN"/>
    <property type="match status" value="1"/>
</dbReference>
<proteinExistence type="predicted"/>
<evidence type="ECO:0000313" key="3">
    <source>
        <dbReference type="Proteomes" id="UP000251692"/>
    </source>
</evidence>
<accession>A0A364RE51</accession>
<dbReference type="AlphaFoldDB" id="A0A364RE51"/>
<sequence length="177" mass="20395">MSLYRSFETERLILKPTSEEDAAFIFELLNTPKWKKFIGDRNVNTIEEAKNYIQIKFRPQLKRLGYSTYTVIRKTDHAKMGICGLYDREGIEGIDIGFAFLSAYEHMGYAFEAAHELKRAGIEEFGIASLKAITAKENVSSQKLLIKLGFIFKKLVILPNSEEELLLYEFTNEHSIK</sequence>
<dbReference type="InterPro" id="IPR000182">
    <property type="entry name" value="GNAT_dom"/>
</dbReference>
<organism evidence="2 3">
    <name type="scientific">Pontibacter arcticus</name>
    <dbReference type="NCBI Taxonomy" id="2080288"/>
    <lineage>
        <taxon>Bacteria</taxon>
        <taxon>Pseudomonadati</taxon>
        <taxon>Bacteroidota</taxon>
        <taxon>Cytophagia</taxon>
        <taxon>Cytophagales</taxon>
        <taxon>Hymenobacteraceae</taxon>
        <taxon>Pontibacter</taxon>
    </lineage>
</organism>
<comment type="caution">
    <text evidence="2">The sequence shown here is derived from an EMBL/GenBank/DDBJ whole genome shotgun (WGS) entry which is preliminary data.</text>
</comment>
<feature type="domain" description="N-acetyltransferase" evidence="1">
    <location>
        <begin position="11"/>
        <end position="150"/>
    </location>
</feature>
<dbReference type="InterPro" id="IPR051531">
    <property type="entry name" value="N-acetyltransferase"/>
</dbReference>
<evidence type="ECO:0000259" key="1">
    <source>
        <dbReference type="Pfam" id="PF13302"/>
    </source>
</evidence>
<evidence type="ECO:0000313" key="2">
    <source>
        <dbReference type="EMBL" id="RAU82620.1"/>
    </source>
</evidence>
<keyword evidence="2" id="KW-0808">Transferase</keyword>
<dbReference type="Pfam" id="PF13302">
    <property type="entry name" value="Acetyltransf_3"/>
    <property type="match status" value="1"/>
</dbReference>
<dbReference type="GO" id="GO:0016747">
    <property type="term" value="F:acyltransferase activity, transferring groups other than amino-acyl groups"/>
    <property type="evidence" value="ECO:0007669"/>
    <property type="project" value="InterPro"/>
</dbReference>
<dbReference type="PANTHER" id="PTHR43792">
    <property type="entry name" value="GNAT FAMILY, PUTATIVE (AFU_ORTHOLOGUE AFUA_3G00765)-RELATED-RELATED"/>
    <property type="match status" value="1"/>
</dbReference>
<name>A0A364RE51_9BACT</name>
<dbReference type="Proteomes" id="UP000251692">
    <property type="component" value="Unassembled WGS sequence"/>
</dbReference>
<dbReference type="RefSeq" id="WP_112306213.1">
    <property type="nucleotide sequence ID" value="NZ_QMDV01000003.1"/>
</dbReference>
<dbReference type="EMBL" id="QMDV01000003">
    <property type="protein sequence ID" value="RAU82620.1"/>
    <property type="molecule type" value="Genomic_DNA"/>
</dbReference>
<protein>
    <submittedName>
        <fullName evidence="2">N-acetyltransferase</fullName>
    </submittedName>
</protein>
<keyword evidence="3" id="KW-1185">Reference proteome</keyword>
<dbReference type="OrthoDB" id="9798081at2"/>
<dbReference type="InterPro" id="IPR016181">
    <property type="entry name" value="Acyl_CoA_acyltransferase"/>
</dbReference>
<gene>
    <name evidence="2" type="ORF">DP923_12725</name>
</gene>
<reference evidence="2 3" key="1">
    <citation type="submission" date="2018-06" db="EMBL/GenBank/DDBJ databases">
        <authorList>
            <person name="Liu Z.-W."/>
        </authorList>
    </citation>
    <scope>NUCLEOTIDE SEQUENCE [LARGE SCALE GENOMIC DNA]</scope>
    <source>
        <strain evidence="2 3">2b14</strain>
    </source>
</reference>
<dbReference type="SUPFAM" id="SSF55729">
    <property type="entry name" value="Acyl-CoA N-acyltransferases (Nat)"/>
    <property type="match status" value="1"/>
</dbReference>
<reference evidence="2 3" key="2">
    <citation type="submission" date="2018-07" db="EMBL/GenBank/DDBJ databases">
        <title>Pontibacter sp. 2b14 genomic sequence and assembly.</title>
        <authorList>
            <person name="Du Z.-J."/>
        </authorList>
    </citation>
    <scope>NUCLEOTIDE SEQUENCE [LARGE SCALE GENOMIC DNA]</scope>
    <source>
        <strain evidence="2 3">2b14</strain>
    </source>
</reference>
<dbReference type="Gene3D" id="3.40.630.30">
    <property type="match status" value="1"/>
</dbReference>